<keyword evidence="4" id="KW-0040">ANK repeat</keyword>
<evidence type="ECO:0000313" key="7">
    <source>
        <dbReference type="EMBL" id="KGR01158.1"/>
    </source>
</evidence>
<comment type="subcellular location">
    <subcellularLocation>
        <location evidence="1">Nucleus</location>
    </subcellularLocation>
</comment>
<dbReference type="GO" id="GO:0005634">
    <property type="term" value="C:nucleus"/>
    <property type="evidence" value="ECO:0007669"/>
    <property type="project" value="UniProtKB-SubCell"/>
</dbReference>
<organism evidence="7 8">
    <name type="scientific">Candida albicans P78048</name>
    <dbReference type="NCBI Taxonomy" id="1094989"/>
    <lineage>
        <taxon>Eukaryota</taxon>
        <taxon>Fungi</taxon>
        <taxon>Dikarya</taxon>
        <taxon>Ascomycota</taxon>
        <taxon>Saccharomycotina</taxon>
        <taxon>Pichiomycetes</taxon>
        <taxon>Debaryomycetaceae</taxon>
        <taxon>Candida/Lodderomyces clade</taxon>
        <taxon>Candida</taxon>
    </lineage>
</organism>
<reference evidence="7 8" key="1">
    <citation type="submission" date="2013-12" db="EMBL/GenBank/DDBJ databases">
        <title>The Genome Sequence of Candida albicans P78048.</title>
        <authorList>
            <consortium name="The Broad Institute Genome Sequencing Platform"/>
            <consortium name="The Broad Institute Genome Sequencing Center for Infectious Disease"/>
            <person name="Cuomo C."/>
            <person name="Bennett R."/>
            <person name="Hirakawa M."/>
            <person name="Noverr M."/>
            <person name="Mitchell A."/>
            <person name="Young S.K."/>
            <person name="Zeng Q."/>
            <person name="Gargeya S."/>
            <person name="Fitzgerald M."/>
            <person name="Abouelleil A."/>
            <person name="Alvarado L."/>
            <person name="Berlin A.M."/>
            <person name="Chapman S.B."/>
            <person name="Dewar J."/>
            <person name="Goldberg J."/>
            <person name="Griggs A."/>
            <person name="Gujja S."/>
            <person name="Hansen M."/>
            <person name="Howarth C."/>
            <person name="Imamovic A."/>
            <person name="Larimer J."/>
            <person name="McCowan C."/>
            <person name="Murphy C."/>
            <person name="Pearson M."/>
            <person name="Priest M."/>
            <person name="Roberts A."/>
            <person name="Saif S."/>
            <person name="Shea T."/>
            <person name="Sykes S."/>
            <person name="Wortman J."/>
            <person name="Nusbaum C."/>
            <person name="Birren B."/>
        </authorList>
    </citation>
    <scope>NUCLEOTIDE SEQUENCE [LARGE SCALE GENOMIC DNA]</scope>
    <source>
        <strain evidence="7 8">P78048</strain>
    </source>
</reference>
<dbReference type="PANTHER" id="PTHR15263">
    <property type="entry name" value="I-KAPPA-B-LIKE PROTEIN IKBL"/>
    <property type="match status" value="1"/>
</dbReference>
<dbReference type="PANTHER" id="PTHR15263:SF1">
    <property type="entry name" value="NF-KAPPA-B INHIBITOR-LIKE PROTEIN 1"/>
    <property type="match status" value="1"/>
</dbReference>
<feature type="region of interest" description="Disordered" evidence="6">
    <location>
        <begin position="1"/>
        <end position="106"/>
    </location>
</feature>
<dbReference type="GO" id="GO:0043124">
    <property type="term" value="P:negative regulation of canonical NF-kappaB signal transduction"/>
    <property type="evidence" value="ECO:0007669"/>
    <property type="project" value="InterPro"/>
</dbReference>
<protein>
    <submittedName>
        <fullName evidence="7">Uncharacterized protein</fullName>
    </submittedName>
</protein>
<feature type="compositionally biased region" description="Polar residues" evidence="6">
    <location>
        <begin position="92"/>
        <end position="106"/>
    </location>
</feature>
<feature type="compositionally biased region" description="Pro residues" evidence="6">
    <location>
        <begin position="34"/>
        <end position="44"/>
    </location>
</feature>
<evidence type="ECO:0000256" key="4">
    <source>
        <dbReference type="ARBA" id="ARBA00023043"/>
    </source>
</evidence>
<feature type="region of interest" description="Disordered" evidence="6">
    <location>
        <begin position="309"/>
        <end position="407"/>
    </location>
</feature>
<feature type="compositionally biased region" description="Low complexity" evidence="6">
    <location>
        <begin position="361"/>
        <end position="403"/>
    </location>
</feature>
<dbReference type="InterPro" id="IPR038753">
    <property type="entry name" value="NFKBIL1"/>
</dbReference>
<feature type="compositionally biased region" description="Polar residues" evidence="6">
    <location>
        <begin position="338"/>
        <end position="360"/>
    </location>
</feature>
<evidence type="ECO:0000256" key="3">
    <source>
        <dbReference type="ARBA" id="ARBA00022737"/>
    </source>
</evidence>
<dbReference type="EMBL" id="AJIX01000056">
    <property type="protein sequence ID" value="KGR01158.1"/>
    <property type="molecule type" value="Genomic_DNA"/>
</dbReference>
<gene>
    <name evidence="7" type="ORF">MG3_06156</name>
</gene>
<accession>A0AB34PJ86</accession>
<dbReference type="Proteomes" id="UP000030161">
    <property type="component" value="Unassembled WGS sequence"/>
</dbReference>
<sequence>MALSEESIPKLYPSSTPLSNGNDRNPTVIQATSTPPPPPPPPALPDISTSTPIETPWYYKRSTGSESEEEEEDTNNGNDDYDDYYQDDGETIQKTPSPNKSKGYRFNNQLDFASTPLNPSCTLSFSSPMNKLNQLHLESQLDMDGFEEEHLIEQGEEEEEDDDDDDEYSLGNKTITTHESESESEQGESNEINIKHFEPKYISSRRKRLHSESPDMMVLTPNVNYKNNVNDKNDVNDITYGNDMSICNTTSTTTNTTATNTSAFKFSFSNISDSTPCPRQPKRKRLKFKHESTRNILDLNYAKKSILSQPSSFPLYNDGGEGELPNEKYCYDNDDENNSGISSGSTDNKSINSKLESTPISQSTPASSRASSPPPLQQQQQQKPRAQPQPQPQQTSSSSSSKSGQEYGETINGYKFVKPKNSMNNTKLPQFKYETPINNNRYHQLCQGYNSNNYQIMNELPVTAAGLMPHGDEDDDDIHIGDRRIGDPYLNLSRDDDNHCDQETHDDGNQLREIYFKENRLPLPTPYFYQLKSLSVDQILALINYENLLKFYETILNGDETLYELLKQERIRWHPDKWIGKLNQKNEMIMDVDYELTIKMVDSISQTINSIIESL</sequence>
<feature type="region of interest" description="Disordered" evidence="6">
    <location>
        <begin position="153"/>
        <end position="197"/>
    </location>
</feature>
<evidence type="ECO:0000313" key="8">
    <source>
        <dbReference type="Proteomes" id="UP000030161"/>
    </source>
</evidence>
<comment type="caution">
    <text evidence="7">The sequence shown here is derived from an EMBL/GenBank/DDBJ whole genome shotgun (WGS) entry which is preliminary data.</text>
</comment>
<name>A0AB34PJ86_CANAX</name>
<keyword evidence="2" id="KW-0597">Phosphoprotein</keyword>
<feature type="compositionally biased region" description="Polar residues" evidence="6">
    <location>
        <begin position="13"/>
        <end position="33"/>
    </location>
</feature>
<evidence type="ECO:0000256" key="1">
    <source>
        <dbReference type="ARBA" id="ARBA00004123"/>
    </source>
</evidence>
<evidence type="ECO:0000256" key="6">
    <source>
        <dbReference type="SAM" id="MobiDB-lite"/>
    </source>
</evidence>
<feature type="compositionally biased region" description="Acidic residues" evidence="6">
    <location>
        <begin position="154"/>
        <end position="168"/>
    </location>
</feature>
<evidence type="ECO:0000256" key="5">
    <source>
        <dbReference type="ARBA" id="ARBA00023242"/>
    </source>
</evidence>
<dbReference type="AlphaFoldDB" id="A0AB34PJ86"/>
<evidence type="ECO:0000256" key="2">
    <source>
        <dbReference type="ARBA" id="ARBA00022553"/>
    </source>
</evidence>
<keyword evidence="3" id="KW-0677">Repeat</keyword>
<keyword evidence="5" id="KW-0539">Nucleus</keyword>
<proteinExistence type="predicted"/>
<feature type="compositionally biased region" description="Acidic residues" evidence="6">
    <location>
        <begin position="66"/>
        <end position="90"/>
    </location>
</feature>